<dbReference type="PROSITE" id="PS00108">
    <property type="entry name" value="PROTEIN_KINASE_ST"/>
    <property type="match status" value="1"/>
</dbReference>
<dbReference type="GO" id="GO:0004672">
    <property type="term" value="F:protein kinase activity"/>
    <property type="evidence" value="ECO:0007669"/>
    <property type="project" value="InterPro"/>
</dbReference>
<accession>A0A0C3CBP0</accession>
<feature type="domain" description="Protein kinase" evidence="1">
    <location>
        <begin position="1"/>
        <end position="124"/>
    </location>
</feature>
<dbReference type="AlphaFoldDB" id="A0A0C3CBP0"/>
<dbReference type="OrthoDB" id="2523927at2759"/>
<dbReference type="HOGENOM" id="CLU_2109336_0_0_1"/>
<evidence type="ECO:0000259" key="1">
    <source>
        <dbReference type="PROSITE" id="PS50011"/>
    </source>
</evidence>
<proteinExistence type="predicted"/>
<evidence type="ECO:0000313" key="2">
    <source>
        <dbReference type="EMBL" id="KIM41026.1"/>
    </source>
</evidence>
<name>A0A0C3CBP0_HEBCY</name>
<reference evidence="2 3" key="1">
    <citation type="submission" date="2014-04" db="EMBL/GenBank/DDBJ databases">
        <authorList>
            <consortium name="DOE Joint Genome Institute"/>
            <person name="Kuo A."/>
            <person name="Gay G."/>
            <person name="Dore J."/>
            <person name="Kohler A."/>
            <person name="Nagy L.G."/>
            <person name="Floudas D."/>
            <person name="Copeland A."/>
            <person name="Barry K.W."/>
            <person name="Cichocki N."/>
            <person name="Veneault-Fourrey C."/>
            <person name="LaButti K."/>
            <person name="Lindquist E.A."/>
            <person name="Lipzen A."/>
            <person name="Lundell T."/>
            <person name="Morin E."/>
            <person name="Murat C."/>
            <person name="Sun H."/>
            <person name="Tunlid A."/>
            <person name="Henrissat B."/>
            <person name="Grigoriev I.V."/>
            <person name="Hibbett D.S."/>
            <person name="Martin F."/>
            <person name="Nordberg H.P."/>
            <person name="Cantor M.N."/>
            <person name="Hua S.X."/>
        </authorList>
    </citation>
    <scope>NUCLEOTIDE SEQUENCE [LARGE SCALE GENOMIC DNA]</scope>
    <source>
        <strain evidence="3">h7</strain>
    </source>
</reference>
<dbReference type="GO" id="GO:0005524">
    <property type="term" value="F:ATP binding"/>
    <property type="evidence" value="ECO:0007669"/>
    <property type="project" value="InterPro"/>
</dbReference>
<gene>
    <name evidence="2" type="ORF">M413DRAFT_28122</name>
</gene>
<evidence type="ECO:0000313" key="3">
    <source>
        <dbReference type="Proteomes" id="UP000053424"/>
    </source>
</evidence>
<dbReference type="InterPro" id="IPR008271">
    <property type="entry name" value="Ser/Thr_kinase_AS"/>
</dbReference>
<keyword evidence="3" id="KW-1185">Reference proteome</keyword>
<dbReference type="SUPFAM" id="SSF56112">
    <property type="entry name" value="Protein kinase-like (PK-like)"/>
    <property type="match status" value="1"/>
</dbReference>
<dbReference type="Pfam" id="PF00069">
    <property type="entry name" value="Pkinase"/>
    <property type="match status" value="1"/>
</dbReference>
<organism evidence="2 3">
    <name type="scientific">Hebeloma cylindrosporum</name>
    <dbReference type="NCBI Taxonomy" id="76867"/>
    <lineage>
        <taxon>Eukaryota</taxon>
        <taxon>Fungi</taxon>
        <taxon>Dikarya</taxon>
        <taxon>Basidiomycota</taxon>
        <taxon>Agaricomycotina</taxon>
        <taxon>Agaricomycetes</taxon>
        <taxon>Agaricomycetidae</taxon>
        <taxon>Agaricales</taxon>
        <taxon>Agaricineae</taxon>
        <taxon>Hymenogastraceae</taxon>
        <taxon>Hebeloma</taxon>
    </lineage>
</organism>
<dbReference type="InterPro" id="IPR000719">
    <property type="entry name" value="Prot_kinase_dom"/>
</dbReference>
<dbReference type="InterPro" id="IPR011009">
    <property type="entry name" value="Kinase-like_dom_sf"/>
</dbReference>
<dbReference type="Proteomes" id="UP000053424">
    <property type="component" value="Unassembled WGS sequence"/>
</dbReference>
<dbReference type="PROSITE" id="PS50011">
    <property type="entry name" value="PROTEIN_KINASE_DOM"/>
    <property type="match status" value="1"/>
</dbReference>
<dbReference type="Gene3D" id="1.10.510.10">
    <property type="entry name" value="Transferase(Phosphotransferase) domain 1"/>
    <property type="match status" value="1"/>
</dbReference>
<sequence length="124" mass="13596">MAKVGYTANILRVHGLFQDCETGLLAMIMDYGGPTLGTTKGNQSYTEKEQIALWDALQGLHDANVLHGDIKSNNIVIDSSDNTYFIDFDCAQINPHPDSFENDQDALELIFERAASVTSITPST</sequence>
<dbReference type="EMBL" id="KN831781">
    <property type="protein sequence ID" value="KIM41026.1"/>
    <property type="molecule type" value="Genomic_DNA"/>
</dbReference>
<protein>
    <recommendedName>
        <fullName evidence="1">Protein kinase domain-containing protein</fullName>
    </recommendedName>
</protein>
<reference evidence="3" key="2">
    <citation type="submission" date="2015-01" db="EMBL/GenBank/DDBJ databases">
        <title>Evolutionary Origins and Diversification of the Mycorrhizal Mutualists.</title>
        <authorList>
            <consortium name="DOE Joint Genome Institute"/>
            <consortium name="Mycorrhizal Genomics Consortium"/>
            <person name="Kohler A."/>
            <person name="Kuo A."/>
            <person name="Nagy L.G."/>
            <person name="Floudas D."/>
            <person name="Copeland A."/>
            <person name="Barry K.W."/>
            <person name="Cichocki N."/>
            <person name="Veneault-Fourrey C."/>
            <person name="LaButti K."/>
            <person name="Lindquist E.A."/>
            <person name="Lipzen A."/>
            <person name="Lundell T."/>
            <person name="Morin E."/>
            <person name="Murat C."/>
            <person name="Riley R."/>
            <person name="Ohm R."/>
            <person name="Sun H."/>
            <person name="Tunlid A."/>
            <person name="Henrissat B."/>
            <person name="Grigoriev I.V."/>
            <person name="Hibbett D.S."/>
            <person name="Martin F."/>
        </authorList>
    </citation>
    <scope>NUCLEOTIDE SEQUENCE [LARGE SCALE GENOMIC DNA]</scope>
    <source>
        <strain evidence="3">h7</strain>
    </source>
</reference>